<dbReference type="EMBL" id="JEMT01016662">
    <property type="protein sequence ID" value="EXX70180.1"/>
    <property type="molecule type" value="Genomic_DNA"/>
</dbReference>
<dbReference type="HOGENOM" id="CLU_2256532_0_0_1"/>
<feature type="signal peptide" evidence="1">
    <location>
        <begin position="1"/>
        <end position="19"/>
    </location>
</feature>
<accession>A0A015JSC7</accession>
<evidence type="ECO:0000313" key="2">
    <source>
        <dbReference type="EMBL" id="EXX70180.1"/>
    </source>
</evidence>
<proteinExistence type="predicted"/>
<evidence type="ECO:0000313" key="3">
    <source>
        <dbReference type="Proteomes" id="UP000022910"/>
    </source>
</evidence>
<dbReference type="Proteomes" id="UP000022910">
    <property type="component" value="Unassembled WGS sequence"/>
</dbReference>
<gene>
    <name evidence="2" type="ORF">RirG_089780</name>
</gene>
<dbReference type="OrthoDB" id="2448571at2759"/>
<evidence type="ECO:0000256" key="1">
    <source>
        <dbReference type="SAM" id="SignalP"/>
    </source>
</evidence>
<sequence length="107" mass="11853">MKLALITSILLSLAIISQAVPLDISKRDGHKQIQSNDDEMLSKVKQSMDSQGLKIAAVKVKKVEEVDVLAVQVGGKKKGHKGGKDNEDYENYEGYENYYDGKDGEIR</sequence>
<feature type="chain" id="PRO_5001474199" evidence="1">
    <location>
        <begin position="20"/>
        <end position="107"/>
    </location>
</feature>
<name>A0A015JSC7_RHIIW</name>
<dbReference type="AlphaFoldDB" id="A0A015JSC7"/>
<reference evidence="2 3" key="1">
    <citation type="submission" date="2014-02" db="EMBL/GenBank/DDBJ databases">
        <title>Single nucleus genome sequencing reveals high similarity among nuclei of an endomycorrhizal fungus.</title>
        <authorList>
            <person name="Lin K."/>
            <person name="Geurts R."/>
            <person name="Zhang Z."/>
            <person name="Limpens E."/>
            <person name="Saunders D.G."/>
            <person name="Mu D."/>
            <person name="Pang E."/>
            <person name="Cao H."/>
            <person name="Cha H."/>
            <person name="Lin T."/>
            <person name="Zhou Q."/>
            <person name="Shang Y."/>
            <person name="Li Y."/>
            <person name="Ivanov S."/>
            <person name="Sharma T."/>
            <person name="Velzen R.V."/>
            <person name="Ruijter N.D."/>
            <person name="Aanen D.K."/>
            <person name="Win J."/>
            <person name="Kamoun S."/>
            <person name="Bisseling T."/>
            <person name="Huang S."/>
        </authorList>
    </citation>
    <scope>NUCLEOTIDE SEQUENCE [LARGE SCALE GENOMIC DNA]</scope>
    <source>
        <strain evidence="3">DAOM197198w</strain>
    </source>
</reference>
<keyword evidence="1" id="KW-0732">Signal</keyword>
<protein>
    <submittedName>
        <fullName evidence="2">Uncharacterized protein</fullName>
    </submittedName>
</protein>
<organism evidence="2 3">
    <name type="scientific">Rhizophagus irregularis (strain DAOM 197198w)</name>
    <name type="common">Glomus intraradices</name>
    <dbReference type="NCBI Taxonomy" id="1432141"/>
    <lineage>
        <taxon>Eukaryota</taxon>
        <taxon>Fungi</taxon>
        <taxon>Fungi incertae sedis</taxon>
        <taxon>Mucoromycota</taxon>
        <taxon>Glomeromycotina</taxon>
        <taxon>Glomeromycetes</taxon>
        <taxon>Glomerales</taxon>
        <taxon>Glomeraceae</taxon>
        <taxon>Rhizophagus</taxon>
    </lineage>
</organism>
<comment type="caution">
    <text evidence="2">The sequence shown here is derived from an EMBL/GenBank/DDBJ whole genome shotgun (WGS) entry which is preliminary data.</text>
</comment>
<keyword evidence="3" id="KW-1185">Reference proteome</keyword>
<dbReference type="STRING" id="1432141.A0A015JSC7"/>